<accession>A0A848GNE1</accession>
<proteinExistence type="predicted"/>
<dbReference type="RefSeq" id="WP_160711439.1">
    <property type="nucleotide sequence ID" value="NZ_JABBGC010000002.1"/>
</dbReference>
<sequence length="112" mass="13065">MGAYNLLIVNVQCPNCKNTYEAKIQFKYGDTWQLQYRLGDKLKWGGNDIGVPGWPCVKVYGILETDICPVCNQINLEDEFDIYIEHDVLKEVRKMDNIEDYFLNDGSYKLME</sequence>
<reference evidence="1 2" key="1">
    <citation type="submission" date="2020-04" db="EMBL/GenBank/DDBJ databases">
        <title>Chitinophaga sp. G-6-1-13 sp. nov., isolated from soil.</title>
        <authorList>
            <person name="Dahal R.H."/>
            <person name="Chaudhary D.K."/>
        </authorList>
    </citation>
    <scope>NUCLEOTIDE SEQUENCE [LARGE SCALE GENOMIC DNA]</scope>
    <source>
        <strain evidence="1 2">G-6-1-13</strain>
    </source>
</reference>
<dbReference type="Proteomes" id="UP000583266">
    <property type="component" value="Unassembled WGS sequence"/>
</dbReference>
<organism evidence="1 2">
    <name type="scientific">Chitinophaga fulva</name>
    <dbReference type="NCBI Taxonomy" id="2728842"/>
    <lineage>
        <taxon>Bacteria</taxon>
        <taxon>Pseudomonadati</taxon>
        <taxon>Bacteroidota</taxon>
        <taxon>Chitinophagia</taxon>
        <taxon>Chitinophagales</taxon>
        <taxon>Chitinophagaceae</taxon>
        <taxon>Chitinophaga</taxon>
    </lineage>
</organism>
<evidence type="ECO:0000313" key="1">
    <source>
        <dbReference type="EMBL" id="NML40135.1"/>
    </source>
</evidence>
<dbReference type="EMBL" id="JABBGC010000002">
    <property type="protein sequence ID" value="NML40135.1"/>
    <property type="molecule type" value="Genomic_DNA"/>
</dbReference>
<name>A0A848GNE1_9BACT</name>
<evidence type="ECO:0000313" key="2">
    <source>
        <dbReference type="Proteomes" id="UP000583266"/>
    </source>
</evidence>
<dbReference type="AlphaFoldDB" id="A0A848GNE1"/>
<protein>
    <submittedName>
        <fullName evidence="1">Uncharacterized protein</fullName>
    </submittedName>
</protein>
<keyword evidence="2" id="KW-1185">Reference proteome</keyword>
<gene>
    <name evidence="1" type="ORF">HHL17_23250</name>
</gene>
<comment type="caution">
    <text evidence="1">The sequence shown here is derived from an EMBL/GenBank/DDBJ whole genome shotgun (WGS) entry which is preliminary data.</text>
</comment>